<dbReference type="Proteomes" id="UP001607069">
    <property type="component" value="Unassembled WGS sequence"/>
</dbReference>
<keyword evidence="1" id="KW-0812">Transmembrane</keyword>
<reference evidence="3 4" key="1">
    <citation type="submission" date="2024-10" db="EMBL/GenBank/DDBJ databases">
        <authorList>
            <person name="Cho J.-C."/>
        </authorList>
    </citation>
    <scope>NUCLEOTIDE SEQUENCE [LARGE SCALE GENOMIC DNA]</scope>
    <source>
        <strain evidence="3 4">KCTC29696</strain>
    </source>
</reference>
<evidence type="ECO:0000256" key="1">
    <source>
        <dbReference type="SAM" id="Phobius"/>
    </source>
</evidence>
<protein>
    <submittedName>
        <fullName evidence="3">Rv3654c family TadE-like protein</fullName>
    </submittedName>
</protein>
<feature type="transmembrane region" description="Helical" evidence="1">
    <location>
        <begin position="21"/>
        <end position="43"/>
    </location>
</feature>
<keyword evidence="4" id="KW-1185">Reference proteome</keyword>
<dbReference type="Pfam" id="PF13400">
    <property type="entry name" value="Tad"/>
    <property type="match status" value="1"/>
</dbReference>
<sequence length="126" mass="12787">MRNRGDRRPPRGGVRSGERGSATVWAALCGLVLCAVSAGVLALGQAVVTRHRAGAAADAAALAAADHALRGGQEACDAARRVAAAQRARVVRCQVREEIADLTVRVRAGPYSAGVRARAGPAAAAP</sequence>
<comment type="caution">
    <text evidence="3">The sequence shown here is derived from an EMBL/GenBank/DDBJ whole genome shotgun (WGS) entry which is preliminary data.</text>
</comment>
<evidence type="ECO:0000313" key="4">
    <source>
        <dbReference type="Proteomes" id="UP001607069"/>
    </source>
</evidence>
<dbReference type="InterPro" id="IPR028087">
    <property type="entry name" value="Tad_N"/>
</dbReference>
<evidence type="ECO:0000313" key="3">
    <source>
        <dbReference type="EMBL" id="MFH0247206.1"/>
    </source>
</evidence>
<dbReference type="RefSeq" id="WP_345542239.1">
    <property type="nucleotide sequence ID" value="NZ_BAABEN010000001.1"/>
</dbReference>
<keyword evidence="1" id="KW-1133">Transmembrane helix</keyword>
<proteinExistence type="predicted"/>
<feature type="domain" description="Putative Flp pilus-assembly TadG-like N-terminal" evidence="2">
    <location>
        <begin position="20"/>
        <end position="66"/>
    </location>
</feature>
<evidence type="ECO:0000259" key="2">
    <source>
        <dbReference type="Pfam" id="PF13400"/>
    </source>
</evidence>
<accession>A0ABW7HNJ5</accession>
<name>A0ABW7HNJ5_9ACTN</name>
<dbReference type="NCBIfam" id="TIGR03816">
    <property type="entry name" value="tadE_like_DECH"/>
    <property type="match status" value="1"/>
</dbReference>
<keyword evidence="1" id="KW-0472">Membrane</keyword>
<organism evidence="3 4">
    <name type="scientific">Streptomyces chitinivorans</name>
    <dbReference type="NCBI Taxonomy" id="1257027"/>
    <lineage>
        <taxon>Bacteria</taxon>
        <taxon>Bacillati</taxon>
        <taxon>Actinomycetota</taxon>
        <taxon>Actinomycetes</taxon>
        <taxon>Kitasatosporales</taxon>
        <taxon>Streptomycetaceae</taxon>
        <taxon>Streptomyces</taxon>
    </lineage>
</organism>
<gene>
    <name evidence="3" type="ORF">ACG5V6_03100</name>
</gene>
<dbReference type="InterPro" id="IPR021202">
    <property type="entry name" value="Rv3654c-like"/>
</dbReference>
<dbReference type="EMBL" id="JBIHMK010000006">
    <property type="protein sequence ID" value="MFH0247206.1"/>
    <property type="molecule type" value="Genomic_DNA"/>
</dbReference>